<comment type="catalytic activity">
    <reaction evidence="4">
        <text>adenine + H2O + H(+) = hypoxanthine + NH4(+)</text>
        <dbReference type="Rhea" id="RHEA:23688"/>
        <dbReference type="ChEBI" id="CHEBI:15377"/>
        <dbReference type="ChEBI" id="CHEBI:15378"/>
        <dbReference type="ChEBI" id="CHEBI:16708"/>
        <dbReference type="ChEBI" id="CHEBI:17368"/>
        <dbReference type="ChEBI" id="CHEBI:28938"/>
        <dbReference type="EC" id="3.5.4.2"/>
    </reaction>
</comment>
<gene>
    <name evidence="7" type="ORF">H1164_10675</name>
</gene>
<evidence type="ECO:0000313" key="8">
    <source>
        <dbReference type="Proteomes" id="UP000530514"/>
    </source>
</evidence>
<dbReference type="SUPFAM" id="SSF51338">
    <property type="entry name" value="Composite domain of metallo-dependent hydrolases"/>
    <property type="match status" value="1"/>
</dbReference>
<dbReference type="EC" id="3.5.4.2" evidence="2"/>
<evidence type="ECO:0000256" key="2">
    <source>
        <dbReference type="ARBA" id="ARBA00012782"/>
    </source>
</evidence>
<dbReference type="RefSeq" id="WP_160173865.1">
    <property type="nucleotide sequence ID" value="NZ_JACEIP010000015.1"/>
</dbReference>
<keyword evidence="8" id="KW-1185">Reference proteome</keyword>
<dbReference type="InterPro" id="IPR032466">
    <property type="entry name" value="Metal_Hydrolase"/>
</dbReference>
<dbReference type="InterPro" id="IPR026912">
    <property type="entry name" value="Adenine_deam_C"/>
</dbReference>
<name>A0A7W2AJ34_9BACL</name>
<evidence type="ECO:0000256" key="1">
    <source>
        <dbReference type="ARBA" id="ARBA00006773"/>
    </source>
</evidence>
<proteinExistence type="inferred from homology"/>
<dbReference type="EMBL" id="JACEIP010000015">
    <property type="protein sequence ID" value="MBA4543359.1"/>
    <property type="molecule type" value="Genomic_DNA"/>
</dbReference>
<dbReference type="PANTHER" id="PTHR11113:SF6">
    <property type="entry name" value="ADENINE DEAMINASE YERA-RELATED"/>
    <property type="match status" value="1"/>
</dbReference>
<feature type="domain" description="Amidohydrolase-related" evidence="5">
    <location>
        <begin position="84"/>
        <end position="366"/>
    </location>
</feature>
<dbReference type="AlphaFoldDB" id="A0A7W2AJ34"/>
<dbReference type="Pfam" id="PF01979">
    <property type="entry name" value="Amidohydro_1"/>
    <property type="match status" value="1"/>
</dbReference>
<evidence type="ECO:0000259" key="5">
    <source>
        <dbReference type="Pfam" id="PF01979"/>
    </source>
</evidence>
<dbReference type="GO" id="GO:0000034">
    <property type="term" value="F:adenine deaminase activity"/>
    <property type="evidence" value="ECO:0007669"/>
    <property type="project" value="UniProtKB-EC"/>
</dbReference>
<dbReference type="InterPro" id="IPR006680">
    <property type="entry name" value="Amidohydro-rel"/>
</dbReference>
<organism evidence="7 8">
    <name type="scientific">Thermoactinomyces daqus</name>
    <dbReference type="NCBI Taxonomy" id="1329516"/>
    <lineage>
        <taxon>Bacteria</taxon>
        <taxon>Bacillati</taxon>
        <taxon>Bacillota</taxon>
        <taxon>Bacilli</taxon>
        <taxon>Bacillales</taxon>
        <taxon>Thermoactinomycetaceae</taxon>
        <taxon>Thermoactinomyces</taxon>
    </lineage>
</organism>
<keyword evidence="3" id="KW-0378">Hydrolase</keyword>
<evidence type="ECO:0000313" key="7">
    <source>
        <dbReference type="EMBL" id="MBA4543359.1"/>
    </source>
</evidence>
<dbReference type="SUPFAM" id="SSF51556">
    <property type="entry name" value="Metallo-dependent hydrolases"/>
    <property type="match status" value="1"/>
</dbReference>
<dbReference type="PANTHER" id="PTHR11113">
    <property type="entry name" value="N-ACETYLGLUCOSAMINE-6-PHOSPHATE DEACETYLASE"/>
    <property type="match status" value="1"/>
</dbReference>
<accession>A0A7W2AJ34</accession>
<dbReference type="OrthoDB" id="9775607at2"/>
<reference evidence="7 8" key="1">
    <citation type="submission" date="2020-07" db="EMBL/GenBank/DDBJ databases">
        <authorList>
            <person name="Feng H."/>
        </authorList>
    </citation>
    <scope>NUCLEOTIDE SEQUENCE [LARGE SCALE GENOMIC DNA]</scope>
    <source>
        <strain evidence="8">s-11</strain>
    </source>
</reference>
<evidence type="ECO:0000256" key="3">
    <source>
        <dbReference type="ARBA" id="ARBA00022801"/>
    </source>
</evidence>
<feature type="domain" description="Adenine deaminase C-terminal" evidence="6">
    <location>
        <begin position="419"/>
        <end position="581"/>
    </location>
</feature>
<comment type="caution">
    <text evidence="7">The sequence shown here is derived from an EMBL/GenBank/DDBJ whole genome shotgun (WGS) entry which is preliminary data.</text>
</comment>
<evidence type="ECO:0000256" key="4">
    <source>
        <dbReference type="ARBA" id="ARBA00047720"/>
    </source>
</evidence>
<protein>
    <recommendedName>
        <fullName evidence="2">adenine deaminase</fullName>
        <ecNumber evidence="2">3.5.4.2</ecNumber>
    </recommendedName>
</protein>
<evidence type="ECO:0000259" key="6">
    <source>
        <dbReference type="Pfam" id="PF13382"/>
    </source>
</evidence>
<sequence length="591" mass="65568">MKEEVILGVHMTREEHDLLIEVAMGRKATTLLIRGGEVLNVYTGQLLRQDVALAGRRIAYVGELKQSGLRLEDDVPVLDASGQVLVPGYIEPHAHPFQLHNPVTLAEKVGALGTTTLISDNLDFFVSCTPQQVIRWMDDLARLKVRLFWWARLDGQTYLPQDDLFSVPRVREVLEHPRVLQAGELTDWIPLLAGDPSMKQLVRQTKNLGKRVEAHAPGASYRTLARLAAAGVSGDHESISFDEVWRRLQLGYFVTLRHSSIRPDLPVLLEGLLKEKDVPWHRLTMTTDGATPLYFKNGFTDYLIRTALDCGCSPVHAYQMVTINPAVYYRLDDHLGGIAPGRLANINVLSSLTEPCPVLVLADGEILAREGKCLHPFSGEEDFSTIITPPSDVRYAETDFRLPVKDGDSFPVMHLINSVITKSLQEEVQFSDGGMLSPDDDLLYAFLADRAGKWITPGLVRGFGRGIDGLASSYTGSAQGIVVLGRSPEAMARAVNRVLQSGGGIYWIQADEEVFSLPLPLLGTMNHDSLDQLIAKLEPFARRLSYHGFTHLDPLYSLLFLSATHLPQLRLTNEGLMSVKDKHILVPAQKR</sequence>
<comment type="similarity">
    <text evidence="1">Belongs to the metallo-dependent hydrolases superfamily. Adenine deaminase family.</text>
</comment>
<dbReference type="Gene3D" id="3.20.20.140">
    <property type="entry name" value="Metal-dependent hydrolases"/>
    <property type="match status" value="1"/>
</dbReference>
<dbReference type="InterPro" id="IPR011059">
    <property type="entry name" value="Metal-dep_hydrolase_composite"/>
</dbReference>
<dbReference type="Gene3D" id="2.30.40.10">
    <property type="entry name" value="Urease, subunit C, domain 1"/>
    <property type="match status" value="1"/>
</dbReference>
<dbReference type="Proteomes" id="UP000530514">
    <property type="component" value="Unassembled WGS sequence"/>
</dbReference>
<dbReference type="Pfam" id="PF13382">
    <property type="entry name" value="Adenine_deam_C"/>
    <property type="match status" value="1"/>
</dbReference>